<evidence type="ECO:0000313" key="4">
    <source>
        <dbReference type="Proteomes" id="UP000660611"/>
    </source>
</evidence>
<sequence length="214" mass="21144">MTPPLNYRKETPVRSLAGTALATLALAGLATLTGCSASGGAPTTAAPAAKTPAVAHAPLGQSPIAAVPSAGSPAAGSPAAGSPAAGSSAAGSPAGKSTGSPRSGLPGTPTAAVTETTKPVKKPVPSTFAQACTPAALLAFVRSQSGGPPGGFTKVEVYNCVDTFARLYAGDEHDNGDQFFLQFVENRWQVLAHGLSIDCGDAKPQLIEACSAFE</sequence>
<comment type="caution">
    <text evidence="3">The sequence shown here is derived from an EMBL/GenBank/DDBJ whole genome shotgun (WGS) entry which is preliminary data.</text>
</comment>
<feature type="region of interest" description="Disordered" evidence="1">
    <location>
        <begin position="65"/>
        <end position="124"/>
    </location>
</feature>
<dbReference type="RefSeq" id="WP_380084688.1">
    <property type="nucleotide sequence ID" value="NZ_JBHSBG010000034.1"/>
</dbReference>
<gene>
    <name evidence="3" type="ORF">Dsi01nite_094550</name>
</gene>
<protein>
    <submittedName>
        <fullName evidence="3">Uncharacterized protein</fullName>
    </submittedName>
</protein>
<evidence type="ECO:0000313" key="3">
    <source>
        <dbReference type="EMBL" id="GIG51414.1"/>
    </source>
</evidence>
<dbReference type="EMBL" id="BONQ01000154">
    <property type="protein sequence ID" value="GIG51414.1"/>
    <property type="molecule type" value="Genomic_DNA"/>
</dbReference>
<proteinExistence type="predicted"/>
<dbReference type="Proteomes" id="UP000660611">
    <property type="component" value="Unassembled WGS sequence"/>
</dbReference>
<feature type="compositionally biased region" description="Low complexity" evidence="1">
    <location>
        <begin position="65"/>
        <end position="101"/>
    </location>
</feature>
<feature type="chain" id="PRO_5037379179" evidence="2">
    <location>
        <begin position="38"/>
        <end position="214"/>
    </location>
</feature>
<dbReference type="AlphaFoldDB" id="A0A919UDE7"/>
<evidence type="ECO:0000256" key="1">
    <source>
        <dbReference type="SAM" id="MobiDB-lite"/>
    </source>
</evidence>
<organism evidence="3 4">
    <name type="scientific">Dactylosporangium siamense</name>
    <dbReference type="NCBI Taxonomy" id="685454"/>
    <lineage>
        <taxon>Bacteria</taxon>
        <taxon>Bacillati</taxon>
        <taxon>Actinomycetota</taxon>
        <taxon>Actinomycetes</taxon>
        <taxon>Micromonosporales</taxon>
        <taxon>Micromonosporaceae</taxon>
        <taxon>Dactylosporangium</taxon>
    </lineage>
</organism>
<reference evidence="3" key="1">
    <citation type="submission" date="2021-01" db="EMBL/GenBank/DDBJ databases">
        <title>Whole genome shotgun sequence of Dactylosporangium siamense NBRC 106093.</title>
        <authorList>
            <person name="Komaki H."/>
            <person name="Tamura T."/>
        </authorList>
    </citation>
    <scope>NUCLEOTIDE SEQUENCE</scope>
    <source>
        <strain evidence="3">NBRC 106093</strain>
    </source>
</reference>
<keyword evidence="4" id="KW-1185">Reference proteome</keyword>
<feature type="signal peptide" evidence="2">
    <location>
        <begin position="1"/>
        <end position="37"/>
    </location>
</feature>
<name>A0A919UDE7_9ACTN</name>
<evidence type="ECO:0000256" key="2">
    <source>
        <dbReference type="SAM" id="SignalP"/>
    </source>
</evidence>
<accession>A0A919UDE7</accession>
<keyword evidence="2" id="KW-0732">Signal</keyword>